<dbReference type="AlphaFoldDB" id="F0IRB5"/>
<comment type="caution">
    <text evidence="1">The sequence shown here is derived from an EMBL/GenBank/DDBJ whole genome shotgun (WGS) entry which is preliminary data.</text>
</comment>
<dbReference type="Proteomes" id="UP000004562">
    <property type="component" value="Unassembled WGS sequence"/>
</dbReference>
<dbReference type="HOGENOM" id="CLU_213421_0_0_9"/>
<sequence length="54" mass="6497">MSYFITWNIIADFFYLVKKKVEFSKNFHNLFSEIFQKIAERTACFPNVSQELLV</sequence>
<accession>F0IRB5</accession>
<dbReference type="EMBL" id="AEXZ01000004">
    <property type="protein sequence ID" value="EGD39812.1"/>
    <property type="molecule type" value="Genomic_DNA"/>
</dbReference>
<name>F0IRB5_STRSA</name>
<evidence type="ECO:0000313" key="2">
    <source>
        <dbReference type="Proteomes" id="UP000004562"/>
    </source>
</evidence>
<protein>
    <submittedName>
        <fullName evidence="1">Uncharacterized protein</fullName>
    </submittedName>
</protein>
<proteinExistence type="predicted"/>
<organism evidence="1 2">
    <name type="scientific">Streptococcus sanguinis SK160</name>
    <dbReference type="NCBI Taxonomy" id="888812"/>
    <lineage>
        <taxon>Bacteria</taxon>
        <taxon>Bacillati</taxon>
        <taxon>Bacillota</taxon>
        <taxon>Bacilli</taxon>
        <taxon>Lactobacillales</taxon>
        <taxon>Streptococcaceae</taxon>
        <taxon>Streptococcus</taxon>
    </lineage>
</organism>
<reference evidence="1 2" key="1">
    <citation type="submission" date="2011-02" db="EMBL/GenBank/DDBJ databases">
        <authorList>
            <person name="Muzny D."/>
            <person name="Qin X."/>
            <person name="Deng J."/>
            <person name="Jiang H."/>
            <person name="Liu Y."/>
            <person name="Qu J."/>
            <person name="Song X.-Z."/>
            <person name="Zhang L."/>
            <person name="Thornton R."/>
            <person name="Coyle M."/>
            <person name="Francisco L."/>
            <person name="Jackson L."/>
            <person name="Javaid M."/>
            <person name="Korchina V."/>
            <person name="Kovar C."/>
            <person name="Mata R."/>
            <person name="Mathew T."/>
            <person name="Ngo R."/>
            <person name="Nguyen L."/>
            <person name="Nguyen N."/>
            <person name="Okwuonu G."/>
            <person name="Ongeri F."/>
            <person name="Pham C."/>
            <person name="Simmons D."/>
            <person name="Wilczek-Boney K."/>
            <person name="Hale W."/>
            <person name="Jakkamsetti A."/>
            <person name="Pham P."/>
            <person name="Ruth R."/>
            <person name="San Lucas F."/>
            <person name="Warren J."/>
            <person name="Zhang J."/>
            <person name="Zhao Z."/>
            <person name="Zhou C."/>
            <person name="Zhu D."/>
            <person name="Lee S."/>
            <person name="Bess C."/>
            <person name="Blankenburg K."/>
            <person name="Forbes L."/>
            <person name="Fu Q."/>
            <person name="Gubbala S."/>
            <person name="Hirani K."/>
            <person name="Jayaseelan J.C."/>
            <person name="Lara F."/>
            <person name="Munidasa M."/>
            <person name="Palculict T."/>
            <person name="Patil S."/>
            <person name="Pu L.-L."/>
            <person name="Saada N."/>
            <person name="Tang L."/>
            <person name="Weissenberger G."/>
            <person name="Zhu Y."/>
            <person name="Hemphill L."/>
            <person name="Shang Y."/>
            <person name="Youmans B."/>
            <person name="Ayvaz T."/>
            <person name="Ross M."/>
            <person name="Santibanez J."/>
            <person name="Aqrawi P."/>
            <person name="Gross S."/>
            <person name="Joshi V."/>
            <person name="Fowler G."/>
            <person name="Nazareth L."/>
            <person name="Reid J."/>
            <person name="Worley K."/>
            <person name="Petrosino J."/>
            <person name="Highlander S."/>
            <person name="Gibbs R."/>
        </authorList>
    </citation>
    <scope>NUCLEOTIDE SEQUENCE [LARGE SCALE GENOMIC DNA]</scope>
    <source>
        <strain evidence="1 2">SK160</strain>
    </source>
</reference>
<gene>
    <name evidence="1" type="ORF">HMPREF9384_0377</name>
</gene>
<evidence type="ECO:0000313" key="1">
    <source>
        <dbReference type="EMBL" id="EGD39812.1"/>
    </source>
</evidence>